<protein>
    <recommendedName>
        <fullName evidence="3">DUF481 domain-containing protein</fullName>
    </recommendedName>
</protein>
<evidence type="ECO:0008006" key="3">
    <source>
        <dbReference type="Google" id="ProtNLM"/>
    </source>
</evidence>
<dbReference type="InterPro" id="IPR007433">
    <property type="entry name" value="DUF481"/>
</dbReference>
<proteinExistence type="predicted"/>
<evidence type="ECO:0000313" key="2">
    <source>
        <dbReference type="Proteomes" id="UP001310022"/>
    </source>
</evidence>
<accession>A0AAN5AKE2</accession>
<dbReference type="Pfam" id="PF04338">
    <property type="entry name" value="DUF481"/>
    <property type="match status" value="1"/>
</dbReference>
<name>A0AAN5AKE2_9BACT</name>
<organism evidence="1 2">
    <name type="scientific">Persicobacter diffluens</name>
    <dbReference type="NCBI Taxonomy" id="981"/>
    <lineage>
        <taxon>Bacteria</taxon>
        <taxon>Pseudomonadati</taxon>
        <taxon>Bacteroidota</taxon>
        <taxon>Cytophagia</taxon>
        <taxon>Cytophagales</taxon>
        <taxon>Persicobacteraceae</taxon>
        <taxon>Persicobacter</taxon>
    </lineage>
</organism>
<comment type="caution">
    <text evidence="1">The sequence shown here is derived from an EMBL/GenBank/DDBJ whole genome shotgun (WGS) entry which is preliminary data.</text>
</comment>
<evidence type="ECO:0000313" key="1">
    <source>
        <dbReference type="EMBL" id="GJM59803.1"/>
    </source>
</evidence>
<dbReference type="Proteomes" id="UP001310022">
    <property type="component" value="Unassembled WGS sequence"/>
</dbReference>
<dbReference type="RefSeq" id="WP_338235752.1">
    <property type="nucleotide sequence ID" value="NZ_BQKE01000001.1"/>
</dbReference>
<dbReference type="EMBL" id="BQKE01000001">
    <property type="protein sequence ID" value="GJM59803.1"/>
    <property type="molecule type" value="Genomic_DNA"/>
</dbReference>
<dbReference type="AlphaFoldDB" id="A0AAN5AKE2"/>
<keyword evidence="2" id="KW-1185">Reference proteome</keyword>
<reference evidence="1 2" key="1">
    <citation type="submission" date="2021-12" db="EMBL/GenBank/DDBJ databases">
        <title>Genome sequencing of bacteria with rrn-lacking chromosome and rrn-plasmid.</title>
        <authorList>
            <person name="Anda M."/>
            <person name="Iwasaki W."/>
        </authorList>
    </citation>
    <scope>NUCLEOTIDE SEQUENCE [LARGE SCALE GENOMIC DNA]</scope>
    <source>
        <strain evidence="1 2">NBRC 15940</strain>
    </source>
</reference>
<gene>
    <name evidence="1" type="ORF">PEDI_03550</name>
</gene>
<sequence>MKTQYLYPLLILFFIPLITKGQTKVDELILKNGDVIHGEFTKLQRNYVFIDADYGDADFKIDWDEIESIFSERTYNIYLKGGDRVVGSFKTDPNDSTAVIITPFYGGQPYSKKLREMVSIKTVDTKFIDRFTVGLSLGYTFTKAKNVQQFTGQANARYATDNWALGGNVKSVQNSQDSVADTHRTDGAINWAWTFYKSWFAGVGMSFLSNDEQNLKLRTSTSARIGNYIARSHKLDWLVSAGMAWTNERYINTETSNATSNSAEAVVSTQLSIFGIDDFTLNTNLDTYANLNTAGRYRADFTVDLTWDLPKGFLFKIGNTTNYDSKPVSPGVSEVDYVFYTTFGWEL</sequence>